<name>A0A9W6U153_9STRA</name>
<accession>A0A9W6U153</accession>
<keyword evidence="2" id="KW-1185">Reference proteome</keyword>
<sequence>MYGEAAVKSNPHILDESSLQIPFVGRYKAVTKTARCFNDIIDMAKGNNGLQSDDVIPFFCGMAGLGKTRMLEEGEMILKDKLKFWIL</sequence>
<dbReference type="EMBL" id="BSXW01000476">
    <property type="protein sequence ID" value="GMF23446.1"/>
    <property type="molecule type" value="Genomic_DNA"/>
</dbReference>
<dbReference type="AlphaFoldDB" id="A0A9W6U153"/>
<dbReference type="OrthoDB" id="19885at2759"/>
<organism evidence="1 2">
    <name type="scientific">Phytophthora lilii</name>
    <dbReference type="NCBI Taxonomy" id="2077276"/>
    <lineage>
        <taxon>Eukaryota</taxon>
        <taxon>Sar</taxon>
        <taxon>Stramenopiles</taxon>
        <taxon>Oomycota</taxon>
        <taxon>Peronosporomycetes</taxon>
        <taxon>Peronosporales</taxon>
        <taxon>Peronosporaceae</taxon>
        <taxon>Phytophthora</taxon>
    </lineage>
</organism>
<evidence type="ECO:0000313" key="1">
    <source>
        <dbReference type="EMBL" id="GMF23446.1"/>
    </source>
</evidence>
<evidence type="ECO:0000313" key="2">
    <source>
        <dbReference type="Proteomes" id="UP001165083"/>
    </source>
</evidence>
<comment type="caution">
    <text evidence="1">The sequence shown here is derived from an EMBL/GenBank/DDBJ whole genome shotgun (WGS) entry which is preliminary data.</text>
</comment>
<dbReference type="Proteomes" id="UP001165083">
    <property type="component" value="Unassembled WGS sequence"/>
</dbReference>
<proteinExistence type="predicted"/>
<gene>
    <name evidence="1" type="ORF">Plil01_000947100</name>
</gene>
<reference evidence="1" key="1">
    <citation type="submission" date="2023-04" db="EMBL/GenBank/DDBJ databases">
        <title>Phytophthora lilii NBRC 32176.</title>
        <authorList>
            <person name="Ichikawa N."/>
            <person name="Sato H."/>
            <person name="Tonouchi N."/>
        </authorList>
    </citation>
    <scope>NUCLEOTIDE SEQUENCE</scope>
    <source>
        <strain evidence="1">NBRC 32176</strain>
    </source>
</reference>
<protein>
    <submittedName>
        <fullName evidence="1">Unnamed protein product</fullName>
    </submittedName>
</protein>